<dbReference type="AlphaFoldDB" id="A0A5C5TWH6"/>
<protein>
    <submittedName>
        <fullName evidence="2">DUF721 domain-containing protein</fullName>
    </submittedName>
</protein>
<evidence type="ECO:0000313" key="3">
    <source>
        <dbReference type="Proteomes" id="UP000319980"/>
    </source>
</evidence>
<dbReference type="OrthoDB" id="5801779at2"/>
<accession>A0A5C5TWH6</accession>
<reference evidence="2 3" key="1">
    <citation type="journal article" date="2008" name="Int. J. Syst. Evol. Microbiol.">
        <title>Luteimonas marina sp. nov., isolated from seawater.</title>
        <authorList>
            <person name="Baik K.S."/>
            <person name="Park S.C."/>
            <person name="Kim M.S."/>
            <person name="Kim E.M."/>
            <person name="Park C."/>
            <person name="Chun J."/>
            <person name="Seong C.N."/>
        </authorList>
    </citation>
    <scope>NUCLEOTIDE SEQUENCE [LARGE SCALE GENOMIC DNA]</scope>
    <source>
        <strain evidence="2 3">FR1330</strain>
    </source>
</reference>
<organism evidence="2 3">
    <name type="scientific">Luteimonas marina</name>
    <dbReference type="NCBI Taxonomy" id="488485"/>
    <lineage>
        <taxon>Bacteria</taxon>
        <taxon>Pseudomonadati</taxon>
        <taxon>Pseudomonadota</taxon>
        <taxon>Gammaproteobacteria</taxon>
        <taxon>Lysobacterales</taxon>
        <taxon>Lysobacteraceae</taxon>
        <taxon>Luteimonas</taxon>
    </lineage>
</organism>
<feature type="region of interest" description="Disordered" evidence="1">
    <location>
        <begin position="1"/>
        <end position="23"/>
    </location>
</feature>
<dbReference type="EMBL" id="VOHK01000009">
    <property type="protein sequence ID" value="TWT17530.1"/>
    <property type="molecule type" value="Genomic_DNA"/>
</dbReference>
<dbReference type="Pfam" id="PF05258">
    <property type="entry name" value="DciA"/>
    <property type="match status" value="1"/>
</dbReference>
<comment type="caution">
    <text evidence="2">The sequence shown here is derived from an EMBL/GenBank/DDBJ whole genome shotgun (WGS) entry which is preliminary data.</text>
</comment>
<gene>
    <name evidence="2" type="ORF">FQY83_16525</name>
</gene>
<evidence type="ECO:0000313" key="2">
    <source>
        <dbReference type="EMBL" id="TWT17530.1"/>
    </source>
</evidence>
<evidence type="ECO:0000256" key="1">
    <source>
        <dbReference type="SAM" id="MobiDB-lite"/>
    </source>
</evidence>
<keyword evidence="3" id="KW-1185">Reference proteome</keyword>
<dbReference type="Proteomes" id="UP000319980">
    <property type="component" value="Unassembled WGS sequence"/>
</dbReference>
<feature type="compositionally biased region" description="Low complexity" evidence="1">
    <location>
        <begin position="127"/>
        <end position="144"/>
    </location>
</feature>
<dbReference type="InterPro" id="IPR007922">
    <property type="entry name" value="DciA-like"/>
</dbReference>
<proteinExistence type="predicted"/>
<sequence>MIVMSDSLPRRSSSPKVPAGAERSATMQSALDALLSGTARDPVRHALGLDALDRQLRPLLPPQLAAHARLANVADGRLVFLVDSPIWHARLRLAASELLDAARSLGLEVRELAIKTTSQPLRPPVQTPARAPAPAAGAGRSTAAEEAFRAALAALSDPAPGGKAEGER</sequence>
<feature type="region of interest" description="Disordered" evidence="1">
    <location>
        <begin position="118"/>
        <end position="144"/>
    </location>
</feature>
<name>A0A5C5TWH6_9GAMM</name>